<dbReference type="SUPFAM" id="SSF47090">
    <property type="entry name" value="PGBD-like"/>
    <property type="match status" value="1"/>
</dbReference>
<dbReference type="Gene3D" id="1.10.101.10">
    <property type="entry name" value="PGBD-like superfamily/PGBD"/>
    <property type="match status" value="1"/>
</dbReference>
<organism evidence="3 4">
    <name type="scientific">Nitrospina gracilis (strain 3/211)</name>
    <dbReference type="NCBI Taxonomy" id="1266370"/>
    <lineage>
        <taxon>Bacteria</taxon>
        <taxon>Pseudomonadati</taxon>
        <taxon>Nitrospinota/Tectimicrobiota group</taxon>
        <taxon>Nitrospinota</taxon>
        <taxon>Nitrospinia</taxon>
        <taxon>Nitrospinales</taxon>
        <taxon>Nitrospinaceae</taxon>
        <taxon>Nitrospina</taxon>
    </lineage>
</organism>
<dbReference type="InterPro" id="IPR036365">
    <property type="entry name" value="PGBD-like_sf"/>
</dbReference>
<dbReference type="HOGENOM" id="CLU_024125_2_1_0"/>
<keyword evidence="4" id="KW-1185">Reference proteome</keyword>
<evidence type="ECO:0000256" key="1">
    <source>
        <dbReference type="SAM" id="MobiDB-lite"/>
    </source>
</evidence>
<dbReference type="InterPro" id="IPR027417">
    <property type="entry name" value="P-loop_NTPase"/>
</dbReference>
<dbReference type="InterPro" id="IPR036366">
    <property type="entry name" value="PGBDSf"/>
</dbReference>
<dbReference type="Proteomes" id="UP000011704">
    <property type="component" value="Unassembled WGS sequence"/>
</dbReference>
<dbReference type="EMBL" id="CAQJ01000028">
    <property type="protein sequence ID" value="CCQ90170.1"/>
    <property type="molecule type" value="Genomic_DNA"/>
</dbReference>
<protein>
    <submittedName>
        <fullName evidence="3">Putative General secretion pathway protein-related protein</fullName>
    </submittedName>
</protein>
<evidence type="ECO:0000259" key="2">
    <source>
        <dbReference type="SMART" id="SM00382"/>
    </source>
</evidence>
<dbReference type="InterPro" id="IPR003593">
    <property type="entry name" value="AAA+_ATPase"/>
</dbReference>
<feature type="region of interest" description="Disordered" evidence="1">
    <location>
        <begin position="1"/>
        <end position="50"/>
    </location>
</feature>
<dbReference type="SUPFAM" id="SSF52540">
    <property type="entry name" value="P-loop containing nucleoside triphosphate hydrolases"/>
    <property type="match status" value="1"/>
</dbReference>
<evidence type="ECO:0000313" key="3">
    <source>
        <dbReference type="EMBL" id="CCQ90170.1"/>
    </source>
</evidence>
<feature type="domain" description="AAA+ ATPase" evidence="2">
    <location>
        <begin position="93"/>
        <end position="237"/>
    </location>
</feature>
<dbReference type="Gene3D" id="3.40.50.300">
    <property type="entry name" value="P-loop containing nucleotide triphosphate hydrolases"/>
    <property type="match status" value="1"/>
</dbReference>
<feature type="compositionally biased region" description="Polar residues" evidence="1">
    <location>
        <begin position="19"/>
        <end position="28"/>
    </location>
</feature>
<dbReference type="AlphaFoldDB" id="M1YXH5"/>
<evidence type="ECO:0000313" key="4">
    <source>
        <dbReference type="Proteomes" id="UP000011704"/>
    </source>
</evidence>
<dbReference type="PANTHER" id="PTHR35894:SF1">
    <property type="entry name" value="PHOSPHORIBULOKINASE _ URIDINE KINASE FAMILY"/>
    <property type="match status" value="1"/>
</dbReference>
<dbReference type="InParanoid" id="M1YXH5"/>
<reference evidence="3 4" key="1">
    <citation type="journal article" date="2013" name="Front. Microbiol.">
        <title>The genome of Nitrospina gracilis illuminates the metabolism and evolution of the major marine nitrite oxidizer.</title>
        <authorList>
            <person name="Luecker S."/>
            <person name="Nowka B."/>
            <person name="Rattei T."/>
            <person name="Spieck E."/>
            <person name="and Daims H."/>
        </authorList>
    </citation>
    <scope>NUCLEOTIDE SEQUENCE [LARGE SCALE GENOMIC DNA]</scope>
    <source>
        <strain evidence="3 4">3/211</strain>
    </source>
</reference>
<gene>
    <name evidence="3" type="ORF">NITGR_250083</name>
</gene>
<accession>M1YXH5</accession>
<dbReference type="Pfam" id="PF01471">
    <property type="entry name" value="PG_binding_1"/>
    <property type="match status" value="1"/>
</dbReference>
<dbReference type="Pfam" id="PF13401">
    <property type="entry name" value="AAA_22"/>
    <property type="match status" value="1"/>
</dbReference>
<comment type="caution">
    <text evidence="3">The sequence shown here is derived from an EMBL/GenBank/DDBJ whole genome shotgun (WGS) entry which is preliminary data.</text>
</comment>
<dbReference type="InterPro" id="IPR049945">
    <property type="entry name" value="AAA_22"/>
</dbReference>
<dbReference type="GO" id="GO:0016887">
    <property type="term" value="F:ATP hydrolysis activity"/>
    <property type="evidence" value="ECO:0007669"/>
    <property type="project" value="InterPro"/>
</dbReference>
<dbReference type="SMART" id="SM00382">
    <property type="entry name" value="AAA"/>
    <property type="match status" value="1"/>
</dbReference>
<sequence>MGQPHELDSYQLLDALSSGKMNSETQGAPDSGYAEGESQTAPAAPRPRRRQMYPEFFGFTEKPFDLTPNPDYLYLPHRHKDMLAALLMGLEEGKGFLKITGEPGTGKTTLCKSFLKNLKGPYRFACIHIPAEDGIELLQSLNQQFGLPADSTSKKELVRELSQFLLAEYRAGRRTAILIDEAQNLSAPVWEEIRLLSNLETETDKLIQFILLGQPALDRFLSKAEWKSVRQRIALQRVWTPFNREETRGYIRYRLQRAGGKGKVLIDDRAFDNVYRFSKGVPRMINALMDRALTLAHNEGTKKISGKFIRQAADDLGGLDREPSFLLKCVKAVLGLILLALVAGTGLFYAVRDQVDWRPAWGVDLDPVIQHNLMNPRRAGKLESIQPPSASLHAPAGPPLVTPSGAYRVVHAGQLHGYFSTMTGEESEAYAQRWMLKTWGITLETIAELRQTGWQNLQSGNNLQTLSLNANLERLTALNYPALITIDLGETTGRHHLTYLGRIGNIGLFGAKGLLQIPLALIDPVWDRKAEIVWKNFENLPESLGRNDEGEAVLWLQAQLKTLGFFDKPNAPQFGPLTEKAVERFQQAHRLEVTGRLDRETQALLFSKLTDYPTPGLAGK</sequence>
<dbReference type="InterPro" id="IPR052026">
    <property type="entry name" value="ExeA_AAA_ATPase_DNA-bind"/>
</dbReference>
<name>M1YXH5_NITG3</name>
<proteinExistence type="predicted"/>
<dbReference type="CDD" id="cd00009">
    <property type="entry name" value="AAA"/>
    <property type="match status" value="1"/>
</dbReference>
<dbReference type="RefSeq" id="WP_005007434.1">
    <property type="nucleotide sequence ID" value="NZ_HG422173.1"/>
</dbReference>
<dbReference type="InterPro" id="IPR002477">
    <property type="entry name" value="Peptidoglycan-bd-like"/>
</dbReference>
<dbReference type="PANTHER" id="PTHR35894">
    <property type="entry name" value="GENERAL SECRETION PATHWAY PROTEIN A-RELATED"/>
    <property type="match status" value="1"/>
</dbReference>
<dbReference type="Gene3D" id="3.90.70.10">
    <property type="entry name" value="Cysteine proteinases"/>
    <property type="match status" value="1"/>
</dbReference>
<dbReference type="OrthoDB" id="9779230at2"/>
<dbReference type="STRING" id="1266370.NITGR_250083"/>